<sequence length="189" mass="21599">MMTAMSSAMSMPRRTSRRLSDFSDIAYLTVAFNGFSLTEKQKQLIKIGYKKWSESTTVTVGEWVYQYIFHKFPSVKGKFAKDEKSLAENQRRITDIIEMAVESVDSLDDSLGSFLVSYSSENGFLGESEGFDRGYWEIVSEALCQLSRHFPVKSHKSDTVLAWRIVILFVINKIEYGFNLDEKLTDHSG</sequence>
<dbReference type="CDD" id="cd01040">
    <property type="entry name" value="Mb-like"/>
    <property type="match status" value="1"/>
</dbReference>
<dbReference type="Proteomes" id="UP000046393">
    <property type="component" value="Unplaced"/>
</dbReference>
<dbReference type="InterPro" id="IPR009050">
    <property type="entry name" value="Globin-like_sf"/>
</dbReference>
<name>A0A0N5AH18_9BILA</name>
<dbReference type="InterPro" id="IPR044399">
    <property type="entry name" value="Mb-like_M"/>
</dbReference>
<reference evidence="2" key="1">
    <citation type="submission" date="2017-02" db="UniProtKB">
        <authorList>
            <consortium name="WormBaseParasite"/>
        </authorList>
    </citation>
    <scope>IDENTIFICATION</scope>
</reference>
<proteinExistence type="predicted"/>
<dbReference type="WBParaSite" id="SMUV_0000365101-mRNA-1">
    <property type="protein sequence ID" value="SMUV_0000365101-mRNA-1"/>
    <property type="gene ID" value="SMUV_0000365101"/>
</dbReference>
<dbReference type="SUPFAM" id="SSF46458">
    <property type="entry name" value="Globin-like"/>
    <property type="match status" value="1"/>
</dbReference>
<dbReference type="Gene3D" id="1.10.490.10">
    <property type="entry name" value="Globins"/>
    <property type="match status" value="1"/>
</dbReference>
<dbReference type="InterPro" id="IPR012292">
    <property type="entry name" value="Globin/Proto"/>
</dbReference>
<dbReference type="AlphaFoldDB" id="A0A0N5AH18"/>
<evidence type="ECO:0000313" key="2">
    <source>
        <dbReference type="WBParaSite" id="SMUV_0000365101-mRNA-1"/>
    </source>
</evidence>
<organism evidence="1 2">
    <name type="scientific">Syphacia muris</name>
    <dbReference type="NCBI Taxonomy" id="451379"/>
    <lineage>
        <taxon>Eukaryota</taxon>
        <taxon>Metazoa</taxon>
        <taxon>Ecdysozoa</taxon>
        <taxon>Nematoda</taxon>
        <taxon>Chromadorea</taxon>
        <taxon>Rhabditida</taxon>
        <taxon>Spirurina</taxon>
        <taxon>Oxyuridomorpha</taxon>
        <taxon>Oxyuroidea</taxon>
        <taxon>Oxyuridae</taxon>
        <taxon>Syphacia</taxon>
    </lineage>
</organism>
<accession>A0A0N5AH18</accession>
<keyword evidence="1" id="KW-1185">Reference proteome</keyword>
<dbReference type="GO" id="GO:0019825">
    <property type="term" value="F:oxygen binding"/>
    <property type="evidence" value="ECO:0007669"/>
    <property type="project" value="InterPro"/>
</dbReference>
<evidence type="ECO:0000313" key="1">
    <source>
        <dbReference type="Proteomes" id="UP000046393"/>
    </source>
</evidence>
<protein>
    <submittedName>
        <fullName evidence="2">GLOBIN domain-containing protein</fullName>
    </submittedName>
</protein>
<dbReference type="GO" id="GO:0020037">
    <property type="term" value="F:heme binding"/>
    <property type="evidence" value="ECO:0007669"/>
    <property type="project" value="InterPro"/>
</dbReference>